<sequence length="28" mass="3197">MTIIVTFFALSWLGMAAVSLCPLRRRKD</sequence>
<dbReference type="NCBIfam" id="TIGR03501">
    <property type="entry name" value="GlyGly_CTERM"/>
    <property type="match status" value="1"/>
</dbReference>
<dbReference type="EMBL" id="SRSC01000004">
    <property type="protein sequence ID" value="TGU70938.1"/>
    <property type="molecule type" value="Genomic_DNA"/>
</dbReference>
<proteinExistence type="predicted"/>
<dbReference type="Proteomes" id="UP000306416">
    <property type="component" value="Unassembled WGS sequence"/>
</dbReference>
<accession>A0A4S1CC32</accession>
<reference evidence="1 2" key="1">
    <citation type="submission" date="2019-04" db="EMBL/GenBank/DDBJ databases">
        <title>Geobacter oryzae sp. nov., ferric-reducing bacteria isolated from paddy soil.</title>
        <authorList>
            <person name="Xu Z."/>
            <person name="Masuda Y."/>
            <person name="Itoh H."/>
            <person name="Senoo K."/>
        </authorList>
    </citation>
    <scope>NUCLEOTIDE SEQUENCE [LARGE SCALE GENOMIC DNA]</scope>
    <source>
        <strain evidence="1 2">Red111</strain>
    </source>
</reference>
<name>A0A4S1CC32_9BACT</name>
<evidence type="ECO:0000313" key="1">
    <source>
        <dbReference type="EMBL" id="TGU70938.1"/>
    </source>
</evidence>
<keyword evidence="2" id="KW-1185">Reference proteome</keyword>
<protein>
    <submittedName>
        <fullName evidence="1">GlyGly-CTERM sorting domain-containing protein</fullName>
    </submittedName>
</protein>
<comment type="caution">
    <text evidence="1">The sequence shown here is derived from an EMBL/GenBank/DDBJ whole genome shotgun (WGS) entry which is preliminary data.</text>
</comment>
<organism evidence="1 2">
    <name type="scientific">Geomonas terrae</name>
    <dbReference type="NCBI Taxonomy" id="2562681"/>
    <lineage>
        <taxon>Bacteria</taxon>
        <taxon>Pseudomonadati</taxon>
        <taxon>Thermodesulfobacteriota</taxon>
        <taxon>Desulfuromonadia</taxon>
        <taxon>Geobacterales</taxon>
        <taxon>Geobacteraceae</taxon>
        <taxon>Geomonas</taxon>
    </lineage>
</organism>
<gene>
    <name evidence="1" type="ORF">E4633_18065</name>
</gene>
<dbReference type="InterPro" id="IPR020008">
    <property type="entry name" value="GlyGly_CTERM"/>
</dbReference>
<evidence type="ECO:0000313" key="2">
    <source>
        <dbReference type="Proteomes" id="UP000306416"/>
    </source>
</evidence>
<dbReference type="AlphaFoldDB" id="A0A4S1CC32"/>